<evidence type="ECO:0000313" key="2">
    <source>
        <dbReference type="Proteomes" id="UP000268469"/>
    </source>
</evidence>
<organism evidence="1 2">
    <name type="scientific">candidate division WOR-3 bacterium</name>
    <dbReference type="NCBI Taxonomy" id="2052148"/>
    <lineage>
        <taxon>Bacteria</taxon>
        <taxon>Bacteria division WOR-3</taxon>
    </lineage>
</organism>
<dbReference type="Pfam" id="PF10049">
    <property type="entry name" value="DUF2283"/>
    <property type="match status" value="1"/>
</dbReference>
<proteinExistence type="predicted"/>
<gene>
    <name evidence="1" type="ORF">DRP53_07065</name>
</gene>
<dbReference type="AlphaFoldDB" id="A0A660SG83"/>
<evidence type="ECO:0000313" key="1">
    <source>
        <dbReference type="EMBL" id="RKX69808.1"/>
    </source>
</evidence>
<reference evidence="1 2" key="1">
    <citation type="submission" date="2018-06" db="EMBL/GenBank/DDBJ databases">
        <title>Extensive metabolic versatility and redundancy in microbially diverse, dynamic hydrothermal sediments.</title>
        <authorList>
            <person name="Dombrowski N."/>
            <person name="Teske A."/>
            <person name="Baker B.J."/>
        </authorList>
    </citation>
    <scope>NUCLEOTIDE SEQUENCE [LARGE SCALE GENOMIC DNA]</scope>
    <source>
        <strain evidence="1">B36_G15</strain>
    </source>
</reference>
<dbReference type="InterPro" id="IPR019270">
    <property type="entry name" value="DUF2283"/>
</dbReference>
<dbReference type="Proteomes" id="UP000268469">
    <property type="component" value="Unassembled WGS sequence"/>
</dbReference>
<protein>
    <submittedName>
        <fullName evidence="1">DUF2283 domain-containing protein</fullName>
    </submittedName>
</protein>
<name>A0A660SG83_UNCW3</name>
<sequence>MKVRYDKEAVVPYIEFKDTIVTTKGLDRDIGIDYDAGGEIAGIEALSASKRLSVKETPRRITPEDLIANDTF</sequence>
<dbReference type="EMBL" id="QNBE01000065">
    <property type="protein sequence ID" value="RKX69808.1"/>
    <property type="molecule type" value="Genomic_DNA"/>
</dbReference>
<comment type="caution">
    <text evidence="1">The sequence shown here is derived from an EMBL/GenBank/DDBJ whole genome shotgun (WGS) entry which is preliminary data.</text>
</comment>
<accession>A0A660SG83</accession>